<feature type="domain" description="Nuclear speckle splicing regulatory protein 1 RS-like" evidence="8">
    <location>
        <begin position="443"/>
        <end position="613"/>
    </location>
</feature>
<dbReference type="InterPro" id="IPR042816">
    <property type="entry name" value="Nsrp1"/>
</dbReference>
<dbReference type="InterPro" id="IPR046850">
    <property type="entry name" value="NRP1_C"/>
</dbReference>
<reference evidence="9" key="2">
    <citation type="submission" date="2025-09" db="UniProtKB">
        <authorList>
            <consortium name="Ensembl"/>
        </authorList>
    </citation>
    <scope>IDENTIFICATION</scope>
</reference>
<feature type="domain" description="Nuclear speckle splicing regulatory protein 1 N-terminal" evidence="7">
    <location>
        <begin position="206"/>
        <end position="325"/>
    </location>
</feature>
<dbReference type="Proteomes" id="UP000694428">
    <property type="component" value="Unplaced"/>
</dbReference>
<dbReference type="GO" id="GO:0000381">
    <property type="term" value="P:regulation of alternative mRNA splicing, via spliceosome"/>
    <property type="evidence" value="ECO:0007669"/>
    <property type="project" value="InterPro"/>
</dbReference>
<feature type="compositionally biased region" description="Basic and acidic residues" evidence="6">
    <location>
        <begin position="611"/>
        <end position="626"/>
    </location>
</feature>
<evidence type="ECO:0000256" key="1">
    <source>
        <dbReference type="ARBA" id="ARBA00010126"/>
    </source>
</evidence>
<proteinExistence type="inferred from homology"/>
<keyword evidence="10" id="KW-1185">Reference proteome</keyword>
<feature type="region of interest" description="Disordered" evidence="6">
    <location>
        <begin position="342"/>
        <end position="672"/>
    </location>
</feature>
<evidence type="ECO:0000313" key="9">
    <source>
        <dbReference type="Ensembl" id="ENSPSTP00000020909.1"/>
    </source>
</evidence>
<evidence type="ECO:0000259" key="8">
    <source>
        <dbReference type="Pfam" id="PF20427"/>
    </source>
</evidence>
<evidence type="ECO:0000259" key="7">
    <source>
        <dbReference type="Pfam" id="PF09745"/>
    </source>
</evidence>
<reference evidence="9" key="1">
    <citation type="submission" date="2025-08" db="UniProtKB">
        <authorList>
            <consortium name="Ensembl"/>
        </authorList>
    </citation>
    <scope>IDENTIFICATION</scope>
</reference>
<feature type="compositionally biased region" description="Basic and acidic residues" evidence="6">
    <location>
        <begin position="447"/>
        <end position="598"/>
    </location>
</feature>
<evidence type="ECO:0000256" key="3">
    <source>
        <dbReference type="ARBA" id="ARBA00023054"/>
    </source>
</evidence>
<dbReference type="AlphaFoldDB" id="A0A8C9FV53"/>
<evidence type="ECO:0000256" key="2">
    <source>
        <dbReference type="ARBA" id="ARBA00020556"/>
    </source>
</evidence>
<dbReference type="InterPro" id="IPR018612">
    <property type="entry name" value="NSRP1_N"/>
</dbReference>
<evidence type="ECO:0000256" key="6">
    <source>
        <dbReference type="SAM" id="MobiDB-lite"/>
    </source>
</evidence>
<protein>
    <recommendedName>
        <fullName evidence="2">Nuclear speckle splicing regulatory protein 1</fullName>
    </recommendedName>
    <alternativeName>
        <fullName evidence="4">Coiled-coil domain-containing protein 55</fullName>
    </alternativeName>
</protein>
<dbReference type="Pfam" id="PF09745">
    <property type="entry name" value="NSRP1_N"/>
    <property type="match status" value="1"/>
</dbReference>
<evidence type="ECO:0000256" key="4">
    <source>
        <dbReference type="ARBA" id="ARBA00030718"/>
    </source>
</evidence>
<dbReference type="PANTHER" id="PTHR31938">
    <property type="entry name" value="NUCLEAR SPECKLE SPLICING REGULATORY PROTEIN 1"/>
    <property type="match status" value="1"/>
</dbReference>
<name>A0A8C9FV53_PAVCR</name>
<accession>A0A8C9FV53</accession>
<evidence type="ECO:0000313" key="10">
    <source>
        <dbReference type="Proteomes" id="UP000694428"/>
    </source>
</evidence>
<sequence>MKPETANFSLQQGCICATLLVAEQFLLKLREIKSLFLSSDRRRRVRARERRSHSARRPGGGRGTRSAPLSALQVAAYPQRHFRHSPFRCYKIRPLPLSLPARSLRPFWSKKGDRRVGNRRREGGGKQQRQEESAAAEQQAAMPSGGRDKMAALSKQYGLIMPKKLQQKNLASNKLSVFADDSDDEPSVGESLQKEALKKQAMKQTKLEIQKALSEDATVYEYDSIYDEMQQQKKESSARLLSGRDEKKPRYIHNILKAAEIRKKEQEKRMERKIQKEREMEGGEFADKEAFVTSAYKKKLQERAEEEERERREAALEAYLDVTKQKDLSGFYRHLLNQRVGEEEVPKCSFREARIKEDKSDSCYDESSQRNKGPYERQRLKPAKEEDNPDADTDLESDSNDEKRHKSVKVSLKKKKRRASSESSEEETKRHKSQRHSRSPSSSSAEEELHTKDQTDHLAKKGEGRPSRRGYDGQHREKDYQRSRTHEKDHQREKEERHRYGDHTGKDHYRRREEQDDKQREKERKEREGHGREWRKAKEREEKCSEKEREKERVRSGKDRSSDREKERGEKCREKEDHSKERREKGSSDEKYRDRRESSPAALDRDDTDLEKERKGREREVDEKKSSSSGNLSGQKRKDGEREKEEKEQTQKPPESMSKFAKRSNEETVMSARDRYLARQMARVGAKSYIEKEED</sequence>
<feature type="compositionally biased region" description="Basic and acidic residues" evidence="6">
    <location>
        <begin position="636"/>
        <end position="650"/>
    </location>
</feature>
<organism evidence="9 10">
    <name type="scientific">Pavo cristatus</name>
    <name type="common">Indian peafowl</name>
    <name type="synonym">Blue peafowl</name>
    <dbReference type="NCBI Taxonomy" id="9049"/>
    <lineage>
        <taxon>Eukaryota</taxon>
        <taxon>Metazoa</taxon>
        <taxon>Chordata</taxon>
        <taxon>Craniata</taxon>
        <taxon>Vertebrata</taxon>
        <taxon>Euteleostomi</taxon>
        <taxon>Archelosauria</taxon>
        <taxon>Archosauria</taxon>
        <taxon>Dinosauria</taxon>
        <taxon>Saurischia</taxon>
        <taxon>Theropoda</taxon>
        <taxon>Coelurosauria</taxon>
        <taxon>Aves</taxon>
        <taxon>Neognathae</taxon>
        <taxon>Galloanserae</taxon>
        <taxon>Galliformes</taxon>
        <taxon>Phasianidae</taxon>
        <taxon>Phasianinae</taxon>
        <taxon>Pavo</taxon>
    </lineage>
</organism>
<feature type="compositionally biased region" description="Basic and acidic residues" evidence="6">
    <location>
        <begin position="342"/>
        <end position="386"/>
    </location>
</feature>
<feature type="coiled-coil region" evidence="5">
    <location>
        <begin position="256"/>
        <end position="317"/>
    </location>
</feature>
<comment type="similarity">
    <text evidence="1">Belongs to the NSRP1 family.</text>
</comment>
<feature type="region of interest" description="Disordered" evidence="6">
    <location>
        <begin position="43"/>
        <end position="68"/>
    </location>
</feature>
<feature type="compositionally biased region" description="Acidic residues" evidence="6">
    <location>
        <begin position="387"/>
        <end position="399"/>
    </location>
</feature>
<dbReference type="PANTHER" id="PTHR31938:SF4">
    <property type="entry name" value="NUCLEAR SPECKLE SPLICING REGULATORY PROTEIN 1"/>
    <property type="match status" value="1"/>
</dbReference>
<feature type="compositionally biased region" description="Basic residues" evidence="6">
    <location>
        <begin position="405"/>
        <end position="418"/>
    </location>
</feature>
<feature type="region of interest" description="Disordered" evidence="6">
    <location>
        <begin position="110"/>
        <end position="146"/>
    </location>
</feature>
<feature type="compositionally biased region" description="Basic and acidic residues" evidence="6">
    <location>
        <begin position="110"/>
        <end position="132"/>
    </location>
</feature>
<feature type="compositionally biased region" description="Basic residues" evidence="6">
    <location>
        <begin position="43"/>
        <end position="56"/>
    </location>
</feature>
<dbReference type="Ensembl" id="ENSPSTT00000021935.1">
    <property type="protein sequence ID" value="ENSPSTP00000020909.1"/>
    <property type="gene ID" value="ENSPSTG00000015202.1"/>
</dbReference>
<dbReference type="Pfam" id="PF20427">
    <property type="entry name" value="NRP1_C"/>
    <property type="match status" value="1"/>
</dbReference>
<evidence type="ECO:0000256" key="5">
    <source>
        <dbReference type="SAM" id="Coils"/>
    </source>
</evidence>
<keyword evidence="3 5" id="KW-0175">Coiled coil</keyword>